<feature type="transmembrane region" description="Helical" evidence="1">
    <location>
        <begin position="228"/>
        <end position="254"/>
    </location>
</feature>
<keyword evidence="1" id="KW-0472">Membrane</keyword>
<dbReference type="EMBL" id="SKBN01000066">
    <property type="protein sequence ID" value="TGJ84494.1"/>
    <property type="molecule type" value="Genomic_DNA"/>
</dbReference>
<protein>
    <recommendedName>
        <fullName evidence="4">Sur7 protein</fullName>
    </recommendedName>
</protein>
<evidence type="ECO:0000256" key="1">
    <source>
        <dbReference type="SAM" id="Phobius"/>
    </source>
</evidence>
<dbReference type="STRING" id="37992.A0A4Z0YKW2"/>
<dbReference type="Pfam" id="PF06687">
    <property type="entry name" value="SUR7"/>
    <property type="match status" value="1"/>
</dbReference>
<organism evidence="2 3">
    <name type="scientific">Xylaria hypoxylon</name>
    <dbReference type="NCBI Taxonomy" id="37992"/>
    <lineage>
        <taxon>Eukaryota</taxon>
        <taxon>Fungi</taxon>
        <taxon>Dikarya</taxon>
        <taxon>Ascomycota</taxon>
        <taxon>Pezizomycotina</taxon>
        <taxon>Sordariomycetes</taxon>
        <taxon>Xylariomycetidae</taxon>
        <taxon>Xylariales</taxon>
        <taxon>Xylariaceae</taxon>
        <taxon>Xylaria</taxon>
    </lineage>
</organism>
<evidence type="ECO:0008006" key="4">
    <source>
        <dbReference type="Google" id="ProtNLM"/>
    </source>
</evidence>
<sequence>MFAPRQPSVGLLLPPVLISFVAFVLVMIALLAGTGPQQESLEPYHIIAVNLSNFGQNLVATPTSSDTKPSETTGGSLFDQLADDARGLGQDITDGINNITNEIAGNVIEELGISEWYSLHIMTICEGMFSPNASAPGAWFNMTNCTAQQPGVRLNLSEILDHEIKAGPLSLNVNQISIPDSVQNAIDTVNDALRALLVIYALASSLSGLSFLVSLAVVVLLRKKVNMLVIWANMAISGLGALILLIGSAIITYVNNKGVQEINDAGKDVGISGIRGSKLITLSWVSFGLMLFTSLYWSLPTVKYTQRWIIIADNPRRGGEKTLPYAHSVTS</sequence>
<dbReference type="InterPro" id="IPR052413">
    <property type="entry name" value="SUR7_domain"/>
</dbReference>
<feature type="transmembrane region" description="Helical" evidence="1">
    <location>
        <begin position="197"/>
        <end position="221"/>
    </location>
</feature>
<dbReference type="OrthoDB" id="4159154at2759"/>
<proteinExistence type="predicted"/>
<evidence type="ECO:0000313" key="2">
    <source>
        <dbReference type="EMBL" id="TGJ84494.1"/>
    </source>
</evidence>
<keyword evidence="3" id="KW-1185">Reference proteome</keyword>
<feature type="transmembrane region" description="Helical" evidence="1">
    <location>
        <begin position="12"/>
        <end position="33"/>
    </location>
</feature>
<dbReference type="Proteomes" id="UP000297716">
    <property type="component" value="Unassembled WGS sequence"/>
</dbReference>
<dbReference type="PANTHER" id="PTHR28019:SF7">
    <property type="entry name" value="SUR7 PROTEIN"/>
    <property type="match status" value="1"/>
</dbReference>
<dbReference type="PANTHER" id="PTHR28019">
    <property type="entry name" value="CELL MEMBRANE PROTEIN YLR413W-RELATED"/>
    <property type="match status" value="1"/>
</dbReference>
<dbReference type="GO" id="GO:0005886">
    <property type="term" value="C:plasma membrane"/>
    <property type="evidence" value="ECO:0007669"/>
    <property type="project" value="InterPro"/>
</dbReference>
<reference evidence="2 3" key="1">
    <citation type="submission" date="2019-03" db="EMBL/GenBank/DDBJ databases">
        <title>Draft genome sequence of Xylaria hypoxylon DSM 108379, a ubiquitous saprotrophic-parasitic fungi on hardwood.</title>
        <authorList>
            <person name="Buettner E."/>
            <person name="Leonhardt S."/>
            <person name="Gebauer A.M."/>
            <person name="Liers C."/>
            <person name="Hofrichter M."/>
            <person name="Kellner H."/>
        </authorList>
    </citation>
    <scope>NUCLEOTIDE SEQUENCE [LARGE SCALE GENOMIC DNA]</scope>
    <source>
        <strain evidence="2 3">DSM 108379</strain>
    </source>
</reference>
<keyword evidence="1" id="KW-0812">Transmembrane</keyword>
<keyword evidence="1" id="KW-1133">Transmembrane helix</keyword>
<accession>A0A4Z0YKW2</accession>
<dbReference type="InterPro" id="IPR009571">
    <property type="entry name" value="SUR7/Rim9-like_fungi"/>
</dbReference>
<dbReference type="AlphaFoldDB" id="A0A4Z0YKW2"/>
<evidence type="ECO:0000313" key="3">
    <source>
        <dbReference type="Proteomes" id="UP000297716"/>
    </source>
</evidence>
<dbReference type="GO" id="GO:0051285">
    <property type="term" value="C:cell cortex of cell tip"/>
    <property type="evidence" value="ECO:0007669"/>
    <property type="project" value="TreeGrafter"/>
</dbReference>
<dbReference type="GO" id="GO:0031505">
    <property type="term" value="P:fungal-type cell wall organization"/>
    <property type="evidence" value="ECO:0007669"/>
    <property type="project" value="TreeGrafter"/>
</dbReference>
<gene>
    <name evidence="2" type="ORF">E0Z10_g4289</name>
</gene>
<name>A0A4Z0YKW2_9PEZI</name>
<comment type="caution">
    <text evidence="2">The sequence shown here is derived from an EMBL/GenBank/DDBJ whole genome shotgun (WGS) entry which is preliminary data.</text>
</comment>
<feature type="transmembrane region" description="Helical" evidence="1">
    <location>
        <begin position="279"/>
        <end position="299"/>
    </location>
</feature>